<name>A0A6J1RCL9_9HYME</name>
<protein>
    <submittedName>
        <fullName evidence="4">Uncharacterized protein LOC112467877</fullName>
    </submittedName>
</protein>
<dbReference type="OrthoDB" id="414666at2759"/>
<dbReference type="RefSeq" id="XP_024892532.1">
    <property type="nucleotide sequence ID" value="XM_025036764.1"/>
</dbReference>
<feature type="domain" description="Reverse transcriptase" evidence="2">
    <location>
        <begin position="262"/>
        <end position="353"/>
    </location>
</feature>
<dbReference type="InterPro" id="IPR000477">
    <property type="entry name" value="RT_dom"/>
</dbReference>
<evidence type="ECO:0000259" key="2">
    <source>
        <dbReference type="Pfam" id="PF00078"/>
    </source>
</evidence>
<proteinExistence type="predicted"/>
<dbReference type="GeneID" id="112467877"/>
<dbReference type="AlphaFoldDB" id="A0A6J1RCL9"/>
<evidence type="ECO:0000313" key="3">
    <source>
        <dbReference type="Proteomes" id="UP000504618"/>
    </source>
</evidence>
<reference evidence="4" key="1">
    <citation type="submission" date="2025-08" db="UniProtKB">
        <authorList>
            <consortium name="RefSeq"/>
        </authorList>
    </citation>
    <scope>IDENTIFICATION</scope>
    <source>
        <tissue evidence="4">Whole body</tissue>
    </source>
</reference>
<organism evidence="3 4">
    <name type="scientific">Temnothorax curvispinosus</name>
    <dbReference type="NCBI Taxonomy" id="300111"/>
    <lineage>
        <taxon>Eukaryota</taxon>
        <taxon>Metazoa</taxon>
        <taxon>Ecdysozoa</taxon>
        <taxon>Arthropoda</taxon>
        <taxon>Hexapoda</taxon>
        <taxon>Insecta</taxon>
        <taxon>Pterygota</taxon>
        <taxon>Neoptera</taxon>
        <taxon>Endopterygota</taxon>
        <taxon>Hymenoptera</taxon>
        <taxon>Apocrita</taxon>
        <taxon>Aculeata</taxon>
        <taxon>Formicoidea</taxon>
        <taxon>Formicidae</taxon>
        <taxon>Myrmicinae</taxon>
        <taxon>Temnothorax</taxon>
    </lineage>
</organism>
<gene>
    <name evidence="4" type="primary">LOC112467877</name>
</gene>
<accession>A0A6J1RCL9</accession>
<evidence type="ECO:0000313" key="4">
    <source>
        <dbReference type="RefSeq" id="XP_024892532.1"/>
    </source>
</evidence>
<dbReference type="Proteomes" id="UP000504618">
    <property type="component" value="Unplaced"/>
</dbReference>
<sequence length="367" mass="42128">MSPGGAYRNQIDYVLIDTRWRSSITNAKTLPGADCGSDHQLLVAEFKARLKVVYKASNNKTLHMHADAISQFRQDMHTRLLGMETDLTESANDITLKKNGLSTEDDRRHYRELHRTVQRLCRKDKDAEEVDRVCQKIEESSNRAHTKDMFCKVKSLTKDIKIKSWTLEDDTGAIITDRYKVLERWREYCRGLYAATENSEELRMSECGVREPDILLAEIEWAVARLKHQTSGGDRVSPNAQEPRPRGHAHAPLDLSEGLETISLLSHASKILLSIIKARLENYIDRHISEEQAGFVKGKGTRKQILNVRQLIEKSREFNVPLLMCFIDYAKAFDCVSWKRMFEVMREMGVPETLDTPCAKPVPGWHM</sequence>
<keyword evidence="3" id="KW-1185">Reference proteome</keyword>
<dbReference type="PANTHER" id="PTHR47027:SF8">
    <property type="entry name" value="RIBONUCLEASE H"/>
    <property type="match status" value="1"/>
</dbReference>
<dbReference type="Pfam" id="PF00078">
    <property type="entry name" value="RVT_1"/>
    <property type="match status" value="1"/>
</dbReference>
<dbReference type="PANTHER" id="PTHR47027">
    <property type="entry name" value="REVERSE TRANSCRIPTASE DOMAIN-CONTAINING PROTEIN"/>
    <property type="match status" value="1"/>
</dbReference>
<evidence type="ECO:0000256" key="1">
    <source>
        <dbReference type="SAM" id="MobiDB-lite"/>
    </source>
</evidence>
<feature type="region of interest" description="Disordered" evidence="1">
    <location>
        <begin position="230"/>
        <end position="251"/>
    </location>
</feature>